<accession>T1FIQ7</accession>
<dbReference type="InterPro" id="IPR036875">
    <property type="entry name" value="Znf_CCHC_sf"/>
</dbReference>
<dbReference type="SMART" id="SM00343">
    <property type="entry name" value="ZnF_C2HC"/>
    <property type="match status" value="1"/>
</dbReference>
<dbReference type="Gene3D" id="3.30.420.10">
    <property type="entry name" value="Ribonuclease H-like superfamily/Ribonuclease H"/>
    <property type="match status" value="1"/>
</dbReference>
<keyword evidence="5" id="KW-1185">Reference proteome</keyword>
<dbReference type="EMBL" id="AMQM01008415">
    <property type="status" value="NOT_ANNOTATED_CDS"/>
    <property type="molecule type" value="Genomic_DNA"/>
</dbReference>
<keyword evidence="1" id="KW-0863">Zinc-finger</keyword>
<sequence>MELNVGVKEEYNDKRIINKNKEEAMEKGLCFRCQRSGHVAKNCTQPVKIQRNSVYQESEIKEDEFLFTERSASKYRKEKNKLKEVKAFLSYRKFFLLYPHLIFKFVDGIRIPKALVDGGAEISCIHPKFIDWSRVILQDVVNLLKEIKNCLVLSKEDVLETSNAIGLNINAETEIRSDKLEKDENDHNVGEDCEPQEIAEKLFNDYIPRYGAMKSILSDLVTNLISQIMEHFCKCFNVKHIKVSAYPQQINAQAEILNKHILQAIRLYCSDQHQ</sequence>
<protein>
    <recommendedName>
        <fullName evidence="2">CCHC-type domain-containing protein</fullName>
    </recommendedName>
</protein>
<dbReference type="Gene3D" id="4.10.60.10">
    <property type="entry name" value="Zinc finger, CCHC-type"/>
    <property type="match status" value="1"/>
</dbReference>
<organism evidence="4 5">
    <name type="scientific">Helobdella robusta</name>
    <name type="common">Californian leech</name>
    <dbReference type="NCBI Taxonomy" id="6412"/>
    <lineage>
        <taxon>Eukaryota</taxon>
        <taxon>Metazoa</taxon>
        <taxon>Spiralia</taxon>
        <taxon>Lophotrochozoa</taxon>
        <taxon>Annelida</taxon>
        <taxon>Clitellata</taxon>
        <taxon>Hirudinea</taxon>
        <taxon>Rhynchobdellida</taxon>
        <taxon>Glossiphoniidae</taxon>
        <taxon>Helobdella</taxon>
    </lineage>
</organism>
<evidence type="ECO:0000313" key="5">
    <source>
        <dbReference type="Proteomes" id="UP000015101"/>
    </source>
</evidence>
<dbReference type="EnsemblMetazoa" id="HelroT182789">
    <property type="protein sequence ID" value="HelroP182789"/>
    <property type="gene ID" value="HelroG182789"/>
</dbReference>
<reference evidence="4" key="3">
    <citation type="submission" date="2015-06" db="UniProtKB">
        <authorList>
            <consortium name="EnsemblMetazoa"/>
        </authorList>
    </citation>
    <scope>IDENTIFICATION</scope>
</reference>
<dbReference type="PANTHER" id="PTHR46888:SF1">
    <property type="entry name" value="RIBONUCLEASE H"/>
    <property type="match status" value="1"/>
</dbReference>
<reference evidence="3 5" key="2">
    <citation type="journal article" date="2013" name="Nature">
        <title>Insights into bilaterian evolution from three spiralian genomes.</title>
        <authorList>
            <person name="Simakov O."/>
            <person name="Marletaz F."/>
            <person name="Cho S.J."/>
            <person name="Edsinger-Gonzales E."/>
            <person name="Havlak P."/>
            <person name="Hellsten U."/>
            <person name="Kuo D.H."/>
            <person name="Larsson T."/>
            <person name="Lv J."/>
            <person name="Arendt D."/>
            <person name="Savage R."/>
            <person name="Osoegawa K."/>
            <person name="de Jong P."/>
            <person name="Grimwood J."/>
            <person name="Chapman J.A."/>
            <person name="Shapiro H."/>
            <person name="Aerts A."/>
            <person name="Otillar R.P."/>
            <person name="Terry A.Y."/>
            <person name="Boore J.L."/>
            <person name="Grigoriev I.V."/>
            <person name="Lindberg D.R."/>
            <person name="Seaver E.C."/>
            <person name="Weisblat D.A."/>
            <person name="Putnam N.H."/>
            <person name="Rokhsar D.S."/>
        </authorList>
    </citation>
    <scope>NUCLEOTIDE SEQUENCE</scope>
</reference>
<evidence type="ECO:0000256" key="1">
    <source>
        <dbReference type="PROSITE-ProRule" id="PRU00047"/>
    </source>
</evidence>
<dbReference type="InterPro" id="IPR036397">
    <property type="entry name" value="RNaseH_sf"/>
</dbReference>
<evidence type="ECO:0000313" key="4">
    <source>
        <dbReference type="EnsemblMetazoa" id="HelroP182789"/>
    </source>
</evidence>
<keyword evidence="1" id="KW-0862">Zinc</keyword>
<dbReference type="CTD" id="20208706"/>
<keyword evidence="1" id="KW-0479">Metal-binding</keyword>
<dbReference type="InParanoid" id="T1FIQ7"/>
<name>T1FIQ7_HELRO</name>
<dbReference type="PROSITE" id="PS50158">
    <property type="entry name" value="ZF_CCHC"/>
    <property type="match status" value="1"/>
</dbReference>
<dbReference type="OrthoDB" id="440243at2759"/>
<dbReference type="GeneID" id="20208706"/>
<dbReference type="PANTHER" id="PTHR46888">
    <property type="entry name" value="ZINC KNUCKLE DOMAINCONTAINING PROTEIN-RELATED"/>
    <property type="match status" value="1"/>
</dbReference>
<evidence type="ECO:0000313" key="3">
    <source>
        <dbReference type="EMBL" id="ESN90095.1"/>
    </source>
</evidence>
<dbReference type="Pfam" id="PF00098">
    <property type="entry name" value="zf-CCHC"/>
    <property type="match status" value="1"/>
</dbReference>
<proteinExistence type="predicted"/>
<dbReference type="Proteomes" id="UP000015101">
    <property type="component" value="Unassembled WGS sequence"/>
</dbReference>
<feature type="domain" description="CCHC-type" evidence="2">
    <location>
        <begin position="30"/>
        <end position="45"/>
    </location>
</feature>
<dbReference type="HOGENOM" id="CLU_1016646_0_0_1"/>
<gene>
    <name evidence="4" type="primary">20208706</name>
    <name evidence="3" type="ORF">HELRODRAFT_182789</name>
</gene>
<evidence type="ECO:0000259" key="2">
    <source>
        <dbReference type="PROSITE" id="PS50158"/>
    </source>
</evidence>
<dbReference type="GO" id="GO:0008270">
    <property type="term" value="F:zinc ion binding"/>
    <property type="evidence" value="ECO:0007669"/>
    <property type="project" value="UniProtKB-KW"/>
</dbReference>
<dbReference type="InterPro" id="IPR001878">
    <property type="entry name" value="Znf_CCHC"/>
</dbReference>
<dbReference type="SUPFAM" id="SSF57756">
    <property type="entry name" value="Retrovirus zinc finger-like domains"/>
    <property type="match status" value="1"/>
</dbReference>
<dbReference type="EMBL" id="KB097773">
    <property type="protein sequence ID" value="ESN90095.1"/>
    <property type="molecule type" value="Genomic_DNA"/>
</dbReference>
<dbReference type="InterPro" id="IPR012337">
    <property type="entry name" value="RNaseH-like_sf"/>
</dbReference>
<dbReference type="SUPFAM" id="SSF53098">
    <property type="entry name" value="Ribonuclease H-like"/>
    <property type="match status" value="1"/>
</dbReference>
<reference evidence="5" key="1">
    <citation type="submission" date="2012-12" db="EMBL/GenBank/DDBJ databases">
        <authorList>
            <person name="Hellsten U."/>
            <person name="Grimwood J."/>
            <person name="Chapman J.A."/>
            <person name="Shapiro H."/>
            <person name="Aerts A."/>
            <person name="Otillar R.P."/>
            <person name="Terry A.Y."/>
            <person name="Boore J.L."/>
            <person name="Simakov O."/>
            <person name="Marletaz F."/>
            <person name="Cho S.-J."/>
            <person name="Edsinger-Gonzales E."/>
            <person name="Havlak P."/>
            <person name="Kuo D.-H."/>
            <person name="Larsson T."/>
            <person name="Lv J."/>
            <person name="Arendt D."/>
            <person name="Savage R."/>
            <person name="Osoegawa K."/>
            <person name="de Jong P."/>
            <person name="Lindberg D.R."/>
            <person name="Seaver E.C."/>
            <person name="Weisblat D.A."/>
            <person name="Putnam N.H."/>
            <person name="Grigoriev I.V."/>
            <person name="Rokhsar D.S."/>
        </authorList>
    </citation>
    <scope>NUCLEOTIDE SEQUENCE</scope>
</reference>
<dbReference type="GO" id="GO:0003676">
    <property type="term" value="F:nucleic acid binding"/>
    <property type="evidence" value="ECO:0007669"/>
    <property type="project" value="InterPro"/>
</dbReference>
<dbReference type="AlphaFoldDB" id="T1FIQ7"/>
<dbReference type="RefSeq" id="XP_009031765.1">
    <property type="nucleotide sequence ID" value="XM_009033517.1"/>
</dbReference>
<dbReference type="KEGG" id="hro:HELRODRAFT_182789"/>